<protein>
    <submittedName>
        <fullName evidence="2">Uncharacterized protein</fullName>
    </submittedName>
</protein>
<dbReference type="Proteomes" id="UP000663828">
    <property type="component" value="Unassembled WGS sequence"/>
</dbReference>
<evidence type="ECO:0000313" key="1">
    <source>
        <dbReference type="EMBL" id="CAF0985727.1"/>
    </source>
</evidence>
<dbReference type="EMBL" id="CAJNOJ010000317">
    <property type="protein sequence ID" value="CAF1394781.1"/>
    <property type="molecule type" value="Genomic_DNA"/>
</dbReference>
<dbReference type="Proteomes" id="UP000663852">
    <property type="component" value="Unassembled WGS sequence"/>
</dbReference>
<reference evidence="2" key="1">
    <citation type="submission" date="2021-02" db="EMBL/GenBank/DDBJ databases">
        <authorList>
            <person name="Nowell W R."/>
        </authorList>
    </citation>
    <scope>NUCLEOTIDE SEQUENCE</scope>
</reference>
<sequence>MKGYFRQELQLIDDTDRILQRKSQLQCYDGDNLNEVMKCSEDMCFYMKSFDFLDDYSCGASRLNFLDEQIKIQYKILPTINENPLFAFAYSCSTNKCNKYETTVKIGEFIRQYYNISYQFKSSMMYSNEIKNQSLLNITNQTILFITSNCITRRSNNYTIFILLFAYLF</sequence>
<name>A0A815KDU3_ADIRI</name>
<dbReference type="EMBL" id="CAJNOR010000701">
    <property type="protein sequence ID" value="CAF0985727.1"/>
    <property type="molecule type" value="Genomic_DNA"/>
</dbReference>
<evidence type="ECO:0000313" key="4">
    <source>
        <dbReference type="Proteomes" id="UP000663852"/>
    </source>
</evidence>
<evidence type="ECO:0000313" key="3">
    <source>
        <dbReference type="Proteomes" id="UP000663828"/>
    </source>
</evidence>
<organism evidence="2 4">
    <name type="scientific">Adineta ricciae</name>
    <name type="common">Rotifer</name>
    <dbReference type="NCBI Taxonomy" id="249248"/>
    <lineage>
        <taxon>Eukaryota</taxon>
        <taxon>Metazoa</taxon>
        <taxon>Spiralia</taxon>
        <taxon>Gnathifera</taxon>
        <taxon>Rotifera</taxon>
        <taxon>Eurotatoria</taxon>
        <taxon>Bdelloidea</taxon>
        <taxon>Adinetida</taxon>
        <taxon>Adinetidae</taxon>
        <taxon>Adineta</taxon>
    </lineage>
</organism>
<keyword evidence="3" id="KW-1185">Reference proteome</keyword>
<evidence type="ECO:0000313" key="2">
    <source>
        <dbReference type="EMBL" id="CAF1394781.1"/>
    </source>
</evidence>
<gene>
    <name evidence="2" type="ORF">EDS130_LOCUS35673</name>
    <name evidence="1" type="ORF">XAT740_LOCUS12426</name>
</gene>
<accession>A0A815KDU3</accession>
<dbReference type="AlphaFoldDB" id="A0A815KDU3"/>
<proteinExistence type="predicted"/>
<comment type="caution">
    <text evidence="2">The sequence shown here is derived from an EMBL/GenBank/DDBJ whole genome shotgun (WGS) entry which is preliminary data.</text>
</comment>